<feature type="region of interest" description="Disordered" evidence="1">
    <location>
        <begin position="1"/>
        <end position="27"/>
    </location>
</feature>
<dbReference type="Proteomes" id="UP000309544">
    <property type="component" value="Unassembled WGS sequence"/>
</dbReference>
<gene>
    <name evidence="2" type="ORF">FGF68_06265</name>
</gene>
<proteinExistence type="predicted"/>
<evidence type="ECO:0000313" key="3">
    <source>
        <dbReference type="Proteomes" id="UP000309544"/>
    </source>
</evidence>
<sequence>MMQEIPSPHAMNEPQDECCSNSPVPEHMSEFSRQASELYGQFKESEQYERIIETREQVREYIRQKPLESALYALGAGFLLGLVLKRKS</sequence>
<accession>A0A5C4RZV9</accession>
<dbReference type="EMBL" id="VDCI01000004">
    <property type="protein sequence ID" value="TNJ36664.1"/>
    <property type="molecule type" value="Genomic_DNA"/>
</dbReference>
<organism evidence="2 3">
    <name type="scientific">Prosthecochloris vibrioformis</name>
    <name type="common">Chlorobium vibrioforme</name>
    <dbReference type="NCBI Taxonomy" id="1098"/>
    <lineage>
        <taxon>Bacteria</taxon>
        <taxon>Pseudomonadati</taxon>
        <taxon>Chlorobiota</taxon>
        <taxon>Chlorobiia</taxon>
        <taxon>Chlorobiales</taxon>
        <taxon>Chlorobiaceae</taxon>
        <taxon>Prosthecochloris</taxon>
    </lineage>
</organism>
<evidence type="ECO:0000256" key="1">
    <source>
        <dbReference type="SAM" id="MobiDB-lite"/>
    </source>
</evidence>
<name>A0A5C4RZV9_PROVB</name>
<keyword evidence="3" id="KW-1185">Reference proteome</keyword>
<evidence type="ECO:0000313" key="2">
    <source>
        <dbReference type="EMBL" id="TNJ36664.1"/>
    </source>
</evidence>
<protein>
    <recommendedName>
        <fullName evidence="4">DUF883 domain-containing protein</fullName>
    </recommendedName>
</protein>
<evidence type="ECO:0008006" key="4">
    <source>
        <dbReference type="Google" id="ProtNLM"/>
    </source>
</evidence>
<comment type="caution">
    <text evidence="2">The sequence shown here is derived from an EMBL/GenBank/DDBJ whole genome shotgun (WGS) entry which is preliminary data.</text>
</comment>
<reference evidence="2 3" key="1">
    <citation type="submission" date="2019-05" db="EMBL/GenBank/DDBJ databases">
        <title>Draft Whole-Genome sequence of the green sulfur bacterium Prosthecochloris vibrioformis DSM 260.</title>
        <authorList>
            <person name="Meyer T.E."/>
            <person name="Kyndt J.A."/>
        </authorList>
    </citation>
    <scope>NUCLEOTIDE SEQUENCE [LARGE SCALE GENOMIC DNA]</scope>
    <source>
        <strain evidence="2 3">DSM 260</strain>
    </source>
</reference>
<dbReference type="AlphaFoldDB" id="A0A5C4RZV9"/>
<dbReference type="RefSeq" id="WP_068866318.1">
    <property type="nucleotide sequence ID" value="NZ_VDCI01000004.1"/>
</dbReference>